<keyword evidence="1" id="KW-0472">Membrane</keyword>
<keyword evidence="1" id="KW-0812">Transmembrane</keyword>
<evidence type="ECO:0008006" key="4">
    <source>
        <dbReference type="Google" id="ProtNLM"/>
    </source>
</evidence>
<evidence type="ECO:0000313" key="2">
    <source>
        <dbReference type="EMBL" id="AWY99361.1"/>
    </source>
</evidence>
<organism evidence="2 3">
    <name type="scientific">Blautia argi</name>
    <dbReference type="NCBI Taxonomy" id="1912897"/>
    <lineage>
        <taxon>Bacteria</taxon>
        <taxon>Bacillati</taxon>
        <taxon>Bacillota</taxon>
        <taxon>Clostridia</taxon>
        <taxon>Lachnospirales</taxon>
        <taxon>Lachnospiraceae</taxon>
        <taxon>Blautia</taxon>
    </lineage>
</organism>
<sequence length="274" mass="30912">MRRKAEIWKKEEQFLWHKASMTVESAFVLPFFFFAVTMIAGMLDLYHTTILVQTALCEGAKELGMYSYCVEGDTESPVGAVNQAVCMAYGTGKVREVLKKESLPQILGGVQGISLLPSSYENDTIVLKASFVYCMPADIFRSFPLTIKTAGQARAWVGYKGEKYGVGEQEEMVYVTEWESVYHESESCSYLHLSVNQVSYDSLDKRMNQYGEHYHKCGKCWGENTVQRNVYITESGNHYHSFSGCSGLTRHVKLIKKSELKNLKVCTRCGGKDS</sequence>
<keyword evidence="1" id="KW-1133">Transmembrane helix</keyword>
<dbReference type="EMBL" id="CP030280">
    <property type="protein sequence ID" value="AWY99361.1"/>
    <property type="molecule type" value="Genomic_DNA"/>
</dbReference>
<keyword evidence="3" id="KW-1185">Reference proteome</keyword>
<evidence type="ECO:0000256" key="1">
    <source>
        <dbReference type="SAM" id="Phobius"/>
    </source>
</evidence>
<dbReference type="KEGG" id="blau:DQQ01_02050"/>
<dbReference type="Proteomes" id="UP000250003">
    <property type="component" value="Chromosome"/>
</dbReference>
<name>A0A2Z4UEA2_9FIRM</name>
<protein>
    <recommendedName>
        <fullName evidence="4">Pilus assembly protein</fullName>
    </recommendedName>
</protein>
<proteinExistence type="predicted"/>
<feature type="transmembrane region" description="Helical" evidence="1">
    <location>
        <begin position="21"/>
        <end position="43"/>
    </location>
</feature>
<gene>
    <name evidence="2" type="ORF">DQQ01_02050</name>
</gene>
<dbReference type="AlphaFoldDB" id="A0A2Z4UEA2"/>
<evidence type="ECO:0000313" key="3">
    <source>
        <dbReference type="Proteomes" id="UP000250003"/>
    </source>
</evidence>
<accession>A0A2Z4UEA2</accession>
<reference evidence="3" key="1">
    <citation type="submission" date="2018-06" db="EMBL/GenBank/DDBJ databases">
        <title>Description of Blautia argi sp. nov., a new anaerobic isolated from dog feces.</title>
        <authorList>
            <person name="Chang Y.-H."/>
            <person name="Paek J."/>
            <person name="Shin Y."/>
        </authorList>
    </citation>
    <scope>NUCLEOTIDE SEQUENCE [LARGE SCALE GENOMIC DNA]</scope>
    <source>
        <strain evidence="3">KCTC 15426</strain>
    </source>
</reference>
<dbReference type="OrthoDB" id="1766790at2"/>